<evidence type="ECO:0000313" key="1">
    <source>
        <dbReference type="EMBL" id="KKQ74757.1"/>
    </source>
</evidence>
<reference evidence="1 2" key="1">
    <citation type="journal article" date="2015" name="Nature">
        <title>rRNA introns, odd ribosomes, and small enigmatic genomes across a large radiation of phyla.</title>
        <authorList>
            <person name="Brown C.T."/>
            <person name="Hug L.A."/>
            <person name="Thomas B.C."/>
            <person name="Sharon I."/>
            <person name="Castelle C.J."/>
            <person name="Singh A."/>
            <person name="Wilkins M.J."/>
            <person name="Williams K.H."/>
            <person name="Banfield J.F."/>
        </authorList>
    </citation>
    <scope>NUCLEOTIDE SEQUENCE [LARGE SCALE GENOMIC DNA]</scope>
</reference>
<organism evidence="1 2">
    <name type="scientific">Candidatus Woesebacteria bacterium GW2011_GWB1_38_5b</name>
    <dbReference type="NCBI Taxonomy" id="1618569"/>
    <lineage>
        <taxon>Bacteria</taxon>
        <taxon>Candidatus Woeseibacteriota</taxon>
    </lineage>
</organism>
<dbReference type="AlphaFoldDB" id="A0A0G0K7E7"/>
<dbReference type="Proteomes" id="UP000034181">
    <property type="component" value="Unassembled WGS sequence"/>
</dbReference>
<accession>A0A0G0K7E7</accession>
<name>A0A0G0K7E7_9BACT</name>
<protein>
    <submittedName>
        <fullName evidence="1">Uncharacterized protein</fullName>
    </submittedName>
</protein>
<sequence>MNEIPRRNFIKLVSAAVAELALVTAIGPQVIHSQESKLSSPKFQTPALSSSPVDRFGKLDSEIARNPNRLNQVASEISGFACEKVGIEIGTDGLKIAQRQYLSEEERFVRSLNEEDGCRTEKNYNIGQGIVLPNSNKAFINLTSIREMGGWQDRVATLTLAICMHEALHQEVKKVKLTPPADIPIENGKIVKAHMRSGVTLVFSSSQYMDENASCMGIIGAKYEEAVVEQANSEWMKGYGFNYNSPAYPDQVKAYNNKILIPYFNGEYKSQLLHYINTDPDRFFGNIGSRFKSFPINHRLNPDIVNWTNQITGESVMVNVIPDLENSWNKKFHQPLEPTLVL</sequence>
<comment type="caution">
    <text evidence="1">The sequence shown here is derived from an EMBL/GenBank/DDBJ whole genome shotgun (WGS) entry which is preliminary data.</text>
</comment>
<dbReference type="EMBL" id="LBUZ01000026">
    <property type="protein sequence ID" value="KKQ74757.1"/>
    <property type="molecule type" value="Genomic_DNA"/>
</dbReference>
<gene>
    <name evidence="1" type="ORF">US96_C0026G0005</name>
</gene>
<proteinExistence type="predicted"/>
<evidence type="ECO:0000313" key="2">
    <source>
        <dbReference type="Proteomes" id="UP000034181"/>
    </source>
</evidence>